<evidence type="ECO:0000256" key="2">
    <source>
        <dbReference type="ARBA" id="ARBA00022475"/>
    </source>
</evidence>
<dbReference type="EMBL" id="JAXUAC010000015">
    <property type="protein sequence ID" value="MDZ7512212.1"/>
    <property type="molecule type" value="Genomic_DNA"/>
</dbReference>
<dbReference type="Gene3D" id="3.40.720.10">
    <property type="entry name" value="Alkaline Phosphatase, subunit A"/>
    <property type="match status" value="1"/>
</dbReference>
<accession>A0ABU5MHI4</accession>
<evidence type="ECO:0000259" key="7">
    <source>
        <dbReference type="Pfam" id="PF00884"/>
    </source>
</evidence>
<keyword evidence="2" id="KW-1003">Cell membrane</keyword>
<feature type="transmembrane region" description="Helical" evidence="6">
    <location>
        <begin position="31"/>
        <end position="52"/>
    </location>
</feature>
<comment type="caution">
    <text evidence="8">The sequence shown here is derived from an EMBL/GenBank/DDBJ whole genome shotgun (WGS) entry which is preliminary data.</text>
</comment>
<dbReference type="PANTHER" id="PTHR47371:SF3">
    <property type="entry name" value="PHOSPHOGLYCEROL TRANSFERASE I"/>
    <property type="match status" value="1"/>
</dbReference>
<dbReference type="PANTHER" id="PTHR47371">
    <property type="entry name" value="LIPOTEICHOIC ACID SYNTHASE"/>
    <property type="match status" value="1"/>
</dbReference>
<keyword evidence="5 6" id="KW-0472">Membrane</keyword>
<sequence length="893" mass="95664">MQMAMKCLFFAAWIGMLALLARHCTHGQRWKLLVTALCGALLAIWLFIDALSGNGIDYAVIYHLRAGMRGAGAADFSLPIGLLSAALVACLALAFMPRLHSARRWAPAGPLFAASLLATLVFNPIVYDVATLVRQDRQARLAPAQGDQYVRPDAPLGNHRNVVILYAESFERTYLDESRFPGLAPELNKLRSEAVDFRHVDSREGGTWTIAGMVSSLCGVPLSLSQDANGYASIGRFLPGAYCLTDHLRERGYDVEFIGGAASDFAGKGQFLASHGFGTVRDRSYFKSLKLGDNRFSPWGVHDDVLLDALWDRFAALSQQTTPFALVGLTLDTHHPSGHIPHACLDVAYEGLGQRRPMLDAIHCSDRLVADFVRRIRASPYARNTIIVVASDHLALPNDIADLLRDADRSNLLLMFGSDLRARQVDRPATTLDTGASLLDALQGGVALGFGRSQLSVKGAGTSLSVRPGREPDASEDHLPGFMAYSSTLWELGRIDDHLQLVDGVIQLGKQTLTPPLAIAADDRGRIAQLGTNGIRSGHLLAGGNSQQVLYIDRCFAFDERQPADEWCLWGSADGTARVVSQQSLKAGALVPELLQAAREAPPASQLRNDFIIRTHFDASHTIVGEAVDGKLFSQGAEGTLAYGAYQDLCAGNYTLSLQGVAHPANGAWADVVASYGAQTYDRHALLDTADGRDGTMLEARYVFPEDLPLAEVRVGVSPDAAVRLDGYTLLPAYEALPVGSSVDFSADASNRFISCGWHGPSPQGRSVRGAAASLRLRLPSEPARLEAVLSLSAQSPRELTVLANDAPLGLLQIEAGTREYPIDLAGLSSAAGGQLTLTLVPGQTTCATEDCELITLHRLHLAPAATAQPAAPACPGMRCLHAPALVPESVAM</sequence>
<name>A0ABU5MHI4_9GAMM</name>
<evidence type="ECO:0000256" key="6">
    <source>
        <dbReference type="SAM" id="Phobius"/>
    </source>
</evidence>
<keyword evidence="9" id="KW-1185">Reference proteome</keyword>
<evidence type="ECO:0000256" key="5">
    <source>
        <dbReference type="ARBA" id="ARBA00023136"/>
    </source>
</evidence>
<evidence type="ECO:0000256" key="4">
    <source>
        <dbReference type="ARBA" id="ARBA00022989"/>
    </source>
</evidence>
<proteinExistence type="predicted"/>
<evidence type="ECO:0000313" key="8">
    <source>
        <dbReference type="EMBL" id="MDZ7512212.1"/>
    </source>
</evidence>
<dbReference type="Pfam" id="PF00884">
    <property type="entry name" value="Sulfatase"/>
    <property type="match status" value="1"/>
</dbReference>
<dbReference type="CDD" id="cd16015">
    <property type="entry name" value="LTA_synthase"/>
    <property type="match status" value="1"/>
</dbReference>
<evidence type="ECO:0000256" key="1">
    <source>
        <dbReference type="ARBA" id="ARBA00004651"/>
    </source>
</evidence>
<comment type="subcellular location">
    <subcellularLocation>
        <location evidence="1">Cell membrane</location>
        <topology evidence="1">Multi-pass membrane protein</topology>
    </subcellularLocation>
</comment>
<dbReference type="SUPFAM" id="SSF53649">
    <property type="entry name" value="Alkaline phosphatase-like"/>
    <property type="match status" value="1"/>
</dbReference>
<feature type="transmembrane region" description="Helical" evidence="6">
    <location>
        <begin position="73"/>
        <end position="96"/>
    </location>
</feature>
<protein>
    <submittedName>
        <fullName evidence="8">Sulfatase-like hydrolase/transferase</fullName>
    </submittedName>
</protein>
<keyword evidence="3 6" id="KW-0812">Transmembrane</keyword>
<keyword evidence="4 6" id="KW-1133">Transmembrane helix</keyword>
<dbReference type="InterPro" id="IPR050448">
    <property type="entry name" value="OpgB/LTA_synthase_biosynth"/>
</dbReference>
<dbReference type="Proteomes" id="UP001290894">
    <property type="component" value="Unassembled WGS sequence"/>
</dbReference>
<evidence type="ECO:0000313" key="9">
    <source>
        <dbReference type="Proteomes" id="UP001290894"/>
    </source>
</evidence>
<feature type="transmembrane region" description="Helical" evidence="6">
    <location>
        <begin position="108"/>
        <end position="130"/>
    </location>
</feature>
<reference evidence="8 9" key="1">
    <citation type="submission" date="2023-12" db="EMBL/GenBank/DDBJ databases">
        <title>'Antibacterial potential of Stenotrophomonas maltophilia cystic fibrosis isolates' (manuscript under preparation).</title>
        <authorList>
            <person name="Crisan C.V."/>
            <person name="Pettis M."/>
            <person name="Goldberg J.B."/>
        </authorList>
    </citation>
    <scope>NUCLEOTIDE SEQUENCE [LARGE SCALE GENOMIC DNA]</scope>
    <source>
        <strain evidence="8 9">CCV155</strain>
    </source>
</reference>
<evidence type="ECO:0000256" key="3">
    <source>
        <dbReference type="ARBA" id="ARBA00022692"/>
    </source>
</evidence>
<dbReference type="InterPro" id="IPR000917">
    <property type="entry name" value="Sulfatase_N"/>
</dbReference>
<organism evidence="8 9">
    <name type="scientific">Stenotrophomonas muris</name>
    <dbReference type="NCBI Taxonomy" id="2963283"/>
    <lineage>
        <taxon>Bacteria</taxon>
        <taxon>Pseudomonadati</taxon>
        <taxon>Pseudomonadota</taxon>
        <taxon>Gammaproteobacteria</taxon>
        <taxon>Lysobacterales</taxon>
        <taxon>Lysobacteraceae</taxon>
        <taxon>Stenotrophomonas</taxon>
    </lineage>
</organism>
<dbReference type="RefSeq" id="WP_197636940.1">
    <property type="nucleotide sequence ID" value="NZ_CP196982.1"/>
</dbReference>
<gene>
    <name evidence="8" type="ORF">U5F72_10340</name>
</gene>
<feature type="domain" description="Sulfatase N-terminal" evidence="7">
    <location>
        <begin position="160"/>
        <end position="442"/>
    </location>
</feature>
<dbReference type="InterPro" id="IPR017850">
    <property type="entry name" value="Alkaline_phosphatase_core_sf"/>
</dbReference>